<name>A0ABR3P880_9PEZI</name>
<dbReference type="Pfam" id="PF25540">
    <property type="entry name" value="DUF7923"/>
    <property type="match status" value="1"/>
</dbReference>
<evidence type="ECO:0000259" key="1">
    <source>
        <dbReference type="Pfam" id="PF25540"/>
    </source>
</evidence>
<dbReference type="EMBL" id="JBFMKM010000012">
    <property type="protein sequence ID" value="KAL1302384.1"/>
    <property type="molecule type" value="Genomic_DNA"/>
</dbReference>
<dbReference type="InterPro" id="IPR057683">
    <property type="entry name" value="DUF7923"/>
</dbReference>
<accession>A0ABR3P880</accession>
<dbReference type="InterPro" id="IPR057654">
    <property type="entry name" value="Znf-CCCH_tandem"/>
</dbReference>
<gene>
    <name evidence="3" type="ORF">AAFC00_002786</name>
</gene>
<proteinExistence type="predicted"/>
<dbReference type="PANTHER" id="PTHR37543">
    <property type="entry name" value="CCCH ZINC FINGER DNA BINDING PROTEIN (AFU_ORTHOLOGUE AFUA_5G12760)"/>
    <property type="match status" value="1"/>
</dbReference>
<evidence type="ECO:0000313" key="4">
    <source>
        <dbReference type="Proteomes" id="UP001562354"/>
    </source>
</evidence>
<reference evidence="3 4" key="1">
    <citation type="submission" date="2024-07" db="EMBL/GenBank/DDBJ databases">
        <title>Draft sequence of the Neodothiora populina.</title>
        <authorList>
            <person name="Drown D.D."/>
            <person name="Schuette U.S."/>
            <person name="Buechlein A.B."/>
            <person name="Rusch D.R."/>
            <person name="Winton L.W."/>
            <person name="Adams G.A."/>
        </authorList>
    </citation>
    <scope>NUCLEOTIDE SEQUENCE [LARGE SCALE GENOMIC DNA]</scope>
    <source>
        <strain evidence="3 4">CPC 39397</strain>
    </source>
</reference>
<dbReference type="GeneID" id="95976488"/>
<dbReference type="PANTHER" id="PTHR37543:SF1">
    <property type="entry name" value="CCCH ZINC FINGER DNA BINDING PROTEIN (AFU_ORTHOLOGUE AFUA_5G12760)"/>
    <property type="match status" value="1"/>
</dbReference>
<keyword evidence="4" id="KW-1185">Reference proteome</keyword>
<evidence type="ECO:0008006" key="5">
    <source>
        <dbReference type="Google" id="ProtNLM"/>
    </source>
</evidence>
<organism evidence="3 4">
    <name type="scientific">Neodothiora populina</name>
    <dbReference type="NCBI Taxonomy" id="2781224"/>
    <lineage>
        <taxon>Eukaryota</taxon>
        <taxon>Fungi</taxon>
        <taxon>Dikarya</taxon>
        <taxon>Ascomycota</taxon>
        <taxon>Pezizomycotina</taxon>
        <taxon>Dothideomycetes</taxon>
        <taxon>Dothideomycetidae</taxon>
        <taxon>Dothideales</taxon>
        <taxon>Dothioraceae</taxon>
        <taxon>Neodothiora</taxon>
    </lineage>
</organism>
<sequence length="511" mass="57265">MAGLENHESITEDGTMTTLLQEYKTIRSIDANRDSLIEDLLQRYQYVSGRLVQERADFDRERQWVHVNLQTLHQNTHTLQQSTRELEEILDRNPFVLVLIDGSDLVFRNSYLCDGDNGGRRCAAKLHQALNEHIFSTIDDLPSETKVLVRVYVDLEELADLCLQNKIIQRSDQIGNFARGFVQDRALFDIVNVYSSGRATIIDKIEAQLNLHLYERRCKQIILGCSDESVYAPMLQDLASSEGCRKRISLLSGLPLDPELEELPFCSLRMPGIFRNTQMEVHHFTDQISEMVPAGVMSLPSVIGVPLGPPTPPISTPALSARPDSGLDNFSSKMSIASPRTSIDQSSPRPITWASTAIKGMSFPVKSASKIFTMPEPPEPKIRCNKYGERLNPIPPVYKREEVNRIRTLKLCNAHYLRHGCAHPDEACVHEHGYKCTKSEIETLKLIARMSPCIHGPECGDESCIHGHNCPFPGNTDSNKRGKVCSNGSSCRFPANMHGQDITAVRTSKVT</sequence>
<protein>
    <recommendedName>
        <fullName evidence="5">C3H1-type domain-containing protein</fullName>
    </recommendedName>
</protein>
<evidence type="ECO:0000259" key="2">
    <source>
        <dbReference type="Pfam" id="PF25543"/>
    </source>
</evidence>
<dbReference type="Pfam" id="PF25543">
    <property type="entry name" value="zf-CCCH_tandem"/>
    <property type="match status" value="1"/>
</dbReference>
<comment type="caution">
    <text evidence="3">The sequence shown here is derived from an EMBL/GenBank/DDBJ whole genome shotgun (WGS) entry which is preliminary data.</text>
</comment>
<feature type="domain" description="DUF7923" evidence="1">
    <location>
        <begin position="91"/>
        <end position="274"/>
    </location>
</feature>
<evidence type="ECO:0000313" key="3">
    <source>
        <dbReference type="EMBL" id="KAL1302384.1"/>
    </source>
</evidence>
<feature type="domain" description="Tandem CCCH zinc finger" evidence="2">
    <location>
        <begin position="444"/>
        <end position="502"/>
    </location>
</feature>
<dbReference type="Proteomes" id="UP001562354">
    <property type="component" value="Unassembled WGS sequence"/>
</dbReference>
<dbReference type="RefSeq" id="XP_069198660.1">
    <property type="nucleotide sequence ID" value="XM_069342153.1"/>
</dbReference>